<evidence type="ECO:0000259" key="8">
    <source>
        <dbReference type="PROSITE" id="PS51722"/>
    </source>
</evidence>
<dbReference type="PROSITE" id="PS00301">
    <property type="entry name" value="G_TR_1"/>
    <property type="match status" value="1"/>
</dbReference>
<dbReference type="InterPro" id="IPR035647">
    <property type="entry name" value="EFG_III/V"/>
</dbReference>
<proteinExistence type="inferred from homology"/>
<feature type="domain" description="Tr-type G" evidence="8">
    <location>
        <begin position="3"/>
        <end position="184"/>
    </location>
</feature>
<dbReference type="NCBIfam" id="TIGR01393">
    <property type="entry name" value="lepA"/>
    <property type="match status" value="1"/>
</dbReference>
<dbReference type="GO" id="GO:0016787">
    <property type="term" value="F:hydrolase activity"/>
    <property type="evidence" value="ECO:0007669"/>
    <property type="project" value="UniProtKB-KW"/>
</dbReference>
<evidence type="ECO:0000256" key="6">
    <source>
        <dbReference type="ARBA" id="ARBA00023136"/>
    </source>
</evidence>
<dbReference type="PRINTS" id="PR00315">
    <property type="entry name" value="ELONGATNFCT"/>
</dbReference>
<dbReference type="InterPro" id="IPR009000">
    <property type="entry name" value="Transl_B-barrel_sf"/>
</dbReference>
<dbReference type="CDD" id="cd03709">
    <property type="entry name" value="lepA_C"/>
    <property type="match status" value="1"/>
</dbReference>
<dbReference type="InterPro" id="IPR038363">
    <property type="entry name" value="LepA_C_sf"/>
</dbReference>
<dbReference type="Pfam" id="PF06421">
    <property type="entry name" value="LepA_C"/>
    <property type="match status" value="1"/>
</dbReference>
<evidence type="ECO:0000256" key="2">
    <source>
        <dbReference type="ARBA" id="ARBA00022741"/>
    </source>
</evidence>
<protein>
    <recommendedName>
        <fullName evidence="7">Elongation factor 4</fullName>
        <shortName evidence="7">EF-4</shortName>
        <ecNumber evidence="7">3.6.5.n1</ecNumber>
    </recommendedName>
    <alternativeName>
        <fullName evidence="7">Ribosomal back-translocase LepA</fullName>
    </alternativeName>
</protein>
<dbReference type="Gene3D" id="2.40.30.10">
    <property type="entry name" value="Translation factors"/>
    <property type="match status" value="1"/>
</dbReference>
<keyword evidence="3 7" id="KW-0378">Hydrolase</keyword>
<dbReference type="InterPro" id="IPR013842">
    <property type="entry name" value="LepA_CTD"/>
</dbReference>
<comment type="function">
    <text evidence="7">Required for accurate and efficient protein synthesis under certain stress conditions. May act as a fidelity factor of the translation reaction, by catalyzing a one-codon backward translocation of tRNAs on improperly translocated ribosomes. Back-translocation proceeds from a post-translocation (POST) complex to a pre-translocation (PRE) complex, thus giving elongation factor G a second chance to translocate the tRNAs correctly. Binds to ribosomes in a GTP-dependent manner.</text>
</comment>
<gene>
    <name evidence="7 9" type="primary">lepA</name>
    <name evidence="9" type="ORF">NQX30_00175</name>
</gene>
<keyword evidence="7" id="KW-1003">Cell membrane</keyword>
<dbReference type="PANTHER" id="PTHR43512:SF4">
    <property type="entry name" value="TRANSLATION FACTOR GUF1 HOMOLOG, CHLOROPLASTIC"/>
    <property type="match status" value="1"/>
</dbReference>
<keyword evidence="5 7" id="KW-0342">GTP-binding</keyword>
<dbReference type="SUPFAM" id="SSF54980">
    <property type="entry name" value="EF-G C-terminal domain-like"/>
    <property type="match status" value="2"/>
</dbReference>
<dbReference type="InterPro" id="IPR027417">
    <property type="entry name" value="P-loop_NTPase"/>
</dbReference>
<keyword evidence="10" id="KW-1185">Reference proteome</keyword>
<dbReference type="InterPro" id="IPR005225">
    <property type="entry name" value="Small_GTP-bd"/>
</dbReference>
<dbReference type="Proteomes" id="UP001168167">
    <property type="component" value="Unassembled WGS sequence"/>
</dbReference>
<comment type="catalytic activity">
    <reaction evidence="7">
        <text>GTP + H2O = GDP + phosphate + H(+)</text>
        <dbReference type="Rhea" id="RHEA:19669"/>
        <dbReference type="ChEBI" id="CHEBI:15377"/>
        <dbReference type="ChEBI" id="CHEBI:15378"/>
        <dbReference type="ChEBI" id="CHEBI:37565"/>
        <dbReference type="ChEBI" id="CHEBI:43474"/>
        <dbReference type="ChEBI" id="CHEBI:58189"/>
        <dbReference type="EC" id="3.6.5.n1"/>
    </reaction>
</comment>
<keyword evidence="6 7" id="KW-0472">Membrane</keyword>
<dbReference type="InterPro" id="IPR031157">
    <property type="entry name" value="G_TR_CS"/>
</dbReference>
<evidence type="ECO:0000256" key="3">
    <source>
        <dbReference type="ARBA" id="ARBA00022801"/>
    </source>
</evidence>
<dbReference type="Gene3D" id="3.30.70.2570">
    <property type="entry name" value="Elongation factor 4, C-terminal domain"/>
    <property type="match status" value="1"/>
</dbReference>
<dbReference type="EMBL" id="JANQAO010000001">
    <property type="protein sequence ID" value="MDM5146807.1"/>
    <property type="molecule type" value="Genomic_DNA"/>
</dbReference>
<evidence type="ECO:0000256" key="4">
    <source>
        <dbReference type="ARBA" id="ARBA00022917"/>
    </source>
</evidence>
<evidence type="ECO:0000256" key="5">
    <source>
        <dbReference type="ARBA" id="ARBA00023134"/>
    </source>
</evidence>
<organism evidence="9 10">
    <name type="scientific">Candidatus Doriopsillibacter californiensis</name>
    <dbReference type="NCBI Taxonomy" id="2970740"/>
    <lineage>
        <taxon>Bacteria</taxon>
        <taxon>Pseudomonadati</taxon>
        <taxon>Pseudomonadota</taxon>
        <taxon>Gammaproteobacteria</taxon>
        <taxon>Candidatus Tethybacterales</taxon>
        <taxon>Candidatus Persebacteraceae</taxon>
        <taxon>Candidatus Doriopsillibacter</taxon>
    </lineage>
</organism>
<evidence type="ECO:0000313" key="9">
    <source>
        <dbReference type="EMBL" id="MDM5146807.1"/>
    </source>
</evidence>
<dbReference type="CDD" id="cd03699">
    <property type="entry name" value="EF4_II"/>
    <property type="match status" value="1"/>
</dbReference>
<dbReference type="PANTHER" id="PTHR43512">
    <property type="entry name" value="TRANSLATION FACTOR GUF1-RELATED"/>
    <property type="match status" value="1"/>
</dbReference>
<name>A0ABT7QJD6_9GAMM</name>
<dbReference type="InterPro" id="IPR000640">
    <property type="entry name" value="EFG_V-like"/>
</dbReference>
<comment type="similarity">
    <text evidence="1 7">Belongs to the TRAFAC class translation factor GTPase superfamily. Classic translation factor GTPase family. LepA subfamily.</text>
</comment>
<dbReference type="GO" id="GO:0003746">
    <property type="term" value="F:translation elongation factor activity"/>
    <property type="evidence" value="ECO:0007669"/>
    <property type="project" value="UniProtKB-KW"/>
</dbReference>
<dbReference type="Gene3D" id="3.30.70.870">
    <property type="entry name" value="Elongation Factor G (Translational Gtpase), domain 3"/>
    <property type="match status" value="1"/>
</dbReference>
<dbReference type="EC" id="3.6.5.n1" evidence="7"/>
<dbReference type="NCBIfam" id="TIGR00231">
    <property type="entry name" value="small_GTP"/>
    <property type="match status" value="1"/>
</dbReference>
<keyword evidence="2 7" id="KW-0547">Nucleotide-binding</keyword>
<reference evidence="9" key="2">
    <citation type="journal article" date="2023" name="Microbiome">
        <title>Synthase-selected sorting approach identifies a beta-lactone synthase in a nudibranch symbiotic bacterium.</title>
        <authorList>
            <person name="Dzunkova M."/>
            <person name="La Clair J.J."/>
            <person name="Tyml T."/>
            <person name="Doud D."/>
            <person name="Schulz F."/>
            <person name="Piquer-Esteban S."/>
            <person name="Porcel Sanchis D."/>
            <person name="Osborn A."/>
            <person name="Robinson D."/>
            <person name="Louie K.B."/>
            <person name="Bowen B.P."/>
            <person name="Bowers R.M."/>
            <person name="Lee J."/>
            <person name="Arnau V."/>
            <person name="Diaz-Villanueva W."/>
            <person name="Stepanauskas R."/>
            <person name="Gosliner T."/>
            <person name="Date S.V."/>
            <person name="Northen T.R."/>
            <person name="Cheng J.F."/>
            <person name="Burkart M.D."/>
            <person name="Woyke T."/>
        </authorList>
    </citation>
    <scope>NUCLEOTIDE SEQUENCE</scope>
    <source>
        <strain evidence="9">Df01</strain>
    </source>
</reference>
<feature type="binding site" evidence="7">
    <location>
        <begin position="15"/>
        <end position="20"/>
    </location>
    <ligand>
        <name>GTP</name>
        <dbReference type="ChEBI" id="CHEBI:37565"/>
    </ligand>
</feature>
<dbReference type="SUPFAM" id="SSF50447">
    <property type="entry name" value="Translation proteins"/>
    <property type="match status" value="1"/>
</dbReference>
<dbReference type="Gene3D" id="3.30.70.240">
    <property type="match status" value="1"/>
</dbReference>
<keyword evidence="4 7" id="KW-0648">Protein biosynthesis</keyword>
<comment type="subcellular location">
    <subcellularLocation>
        <location evidence="7">Cell membrane</location>
        <topology evidence="7">Peripheral membrane protein</topology>
        <orientation evidence="7">Cytoplasmic side</orientation>
    </subcellularLocation>
</comment>
<dbReference type="InterPro" id="IPR006297">
    <property type="entry name" value="EF-4"/>
</dbReference>
<dbReference type="PROSITE" id="PS51722">
    <property type="entry name" value="G_TR_2"/>
    <property type="match status" value="1"/>
</dbReference>
<evidence type="ECO:0000256" key="1">
    <source>
        <dbReference type="ARBA" id="ARBA00005454"/>
    </source>
</evidence>
<evidence type="ECO:0000313" key="10">
    <source>
        <dbReference type="Proteomes" id="UP001168167"/>
    </source>
</evidence>
<dbReference type="Pfam" id="PF00679">
    <property type="entry name" value="EFG_C"/>
    <property type="match status" value="1"/>
</dbReference>
<keyword evidence="9" id="KW-0251">Elongation factor</keyword>
<dbReference type="CDD" id="cd01890">
    <property type="entry name" value="LepA"/>
    <property type="match status" value="1"/>
</dbReference>
<dbReference type="Pfam" id="PF00009">
    <property type="entry name" value="GTP_EFTU"/>
    <property type="match status" value="1"/>
</dbReference>
<dbReference type="HAMAP" id="MF_00071">
    <property type="entry name" value="LepA"/>
    <property type="match status" value="1"/>
</dbReference>
<dbReference type="InterPro" id="IPR035654">
    <property type="entry name" value="LepA_IV"/>
</dbReference>
<sequence length="597" mass="65364">MLTTIRNFSIIAHIDHGKSTLADALIQRCGGLSEREMKSQVLDSMELERERGITIKSQTATLNYKSEQSAYTLNLIDTPGHVDFSYEVSRSLSACEGALLVVDAAKGVQAQTIANSSIAVALGIEIVPVINKIDLPAADVDRVCREIEEMAGVDASAAIAVSAKTGVGVDELLAAVVSRVPPPIGDAKAPLQALIIDSWFDKYLGVVILVRVKHGCLRRRQRVRFMVTGEERDCDSLGVFTPKLEMRESLSVGEVGCVITGLKDIAAARVGDTLTAVRRPCAKPLQGFKESKPHVFSSLYPAQPNDYPLLREAAEKLRLNDAALVFETEKSPAFGFGLRCGFLGMLHMEITQERLEREYGLELVLASPTVVYQVLTVAGEEILVDHPGRLPESGSIREIREPIADMTIVTTSMHVGAVMTLASKCRGVQRRVDYASLQVVMIYEMPLAEILGGFFDRLKSATQGYASMDYEFKVFRPAKVVRLDILINGERMDALSSMAIAEEAQSRGRALALKITNSISRQMFDVAVQAAIGGKIIARETVKAMRKNVTAKCYGGDVTRKRKLLEKQKSGKKRMKQFGRVEISQDALMAALRSDEN</sequence>
<feature type="binding site" evidence="7">
    <location>
        <begin position="131"/>
        <end position="134"/>
    </location>
    <ligand>
        <name>GTP</name>
        <dbReference type="ChEBI" id="CHEBI:37565"/>
    </ligand>
</feature>
<dbReference type="SUPFAM" id="SSF52540">
    <property type="entry name" value="P-loop containing nucleoside triphosphate hydrolases"/>
    <property type="match status" value="1"/>
</dbReference>
<dbReference type="Gene3D" id="3.40.50.300">
    <property type="entry name" value="P-loop containing nucleotide triphosphate hydrolases"/>
    <property type="match status" value="1"/>
</dbReference>
<accession>A0ABT7QJD6</accession>
<dbReference type="InterPro" id="IPR000795">
    <property type="entry name" value="T_Tr_GTP-bd_dom"/>
</dbReference>
<evidence type="ECO:0000256" key="7">
    <source>
        <dbReference type="HAMAP-Rule" id="MF_00071"/>
    </source>
</evidence>
<comment type="caution">
    <text evidence="9">The sequence shown here is derived from an EMBL/GenBank/DDBJ whole genome shotgun (WGS) entry which is preliminary data.</text>
</comment>
<reference evidence="9" key="1">
    <citation type="submission" date="2022-08" db="EMBL/GenBank/DDBJ databases">
        <authorList>
            <person name="Dzunkova M."/>
            <person name="La Clair J."/>
            <person name="Tyml T."/>
            <person name="Doud D."/>
            <person name="Schulz F."/>
            <person name="Piquer S."/>
            <person name="Porcel Sanchis D."/>
            <person name="Osborn A."/>
            <person name="Robinson D."/>
            <person name="Louie K.B."/>
            <person name="Bowen B.P."/>
            <person name="Bowers R."/>
            <person name="Lee J."/>
            <person name="Arnau Llombart V."/>
            <person name="Diaz Villanueva W."/>
            <person name="Gosliner T."/>
            <person name="Northen T."/>
            <person name="Cheng J.-F."/>
            <person name="Burkart M.D."/>
            <person name="Woyke T."/>
        </authorList>
    </citation>
    <scope>NUCLEOTIDE SEQUENCE</scope>
    <source>
        <strain evidence="9">Df01</strain>
    </source>
</reference>